<dbReference type="EMBL" id="MCFN01000323">
    <property type="protein sequence ID" value="OXB60524.1"/>
    <property type="molecule type" value="Genomic_DNA"/>
</dbReference>
<dbReference type="InterPro" id="IPR029437">
    <property type="entry name" value="HPS3_N"/>
</dbReference>
<name>A0A226MZ07_CALSU</name>
<dbReference type="PANTHER" id="PTHR28633:SF1">
    <property type="entry name" value="BLOC-2 COMPLEX MEMBER HPS3"/>
    <property type="match status" value="1"/>
</dbReference>
<feature type="domain" description="BLOC-2 complex member HPS3 N-terminal" evidence="1">
    <location>
        <begin position="1"/>
        <end position="124"/>
    </location>
</feature>
<feature type="domain" description="BLOC-2 complex member HPS3 C-terminal" evidence="2">
    <location>
        <begin position="275"/>
        <end position="317"/>
    </location>
</feature>
<keyword evidence="4" id="KW-1185">Reference proteome</keyword>
<organism evidence="3 4">
    <name type="scientific">Callipepla squamata</name>
    <name type="common">Scaled quail</name>
    <dbReference type="NCBI Taxonomy" id="9009"/>
    <lineage>
        <taxon>Eukaryota</taxon>
        <taxon>Metazoa</taxon>
        <taxon>Chordata</taxon>
        <taxon>Craniata</taxon>
        <taxon>Vertebrata</taxon>
        <taxon>Euteleostomi</taxon>
        <taxon>Archelosauria</taxon>
        <taxon>Archosauria</taxon>
        <taxon>Dinosauria</taxon>
        <taxon>Saurischia</taxon>
        <taxon>Theropoda</taxon>
        <taxon>Coelurosauria</taxon>
        <taxon>Aves</taxon>
        <taxon>Neognathae</taxon>
        <taxon>Galloanserae</taxon>
        <taxon>Galliformes</taxon>
        <taxon>Odontophoridae</taxon>
        <taxon>Callipepla</taxon>
    </lineage>
</organism>
<proteinExistence type="predicted"/>
<comment type="caution">
    <text evidence="3">The sequence shown here is derived from an EMBL/GenBank/DDBJ whole genome shotgun (WGS) entry which is preliminary data.</text>
</comment>
<dbReference type="GO" id="GO:0031084">
    <property type="term" value="C:BLOC-2 complex"/>
    <property type="evidence" value="ECO:0007669"/>
    <property type="project" value="TreeGrafter"/>
</dbReference>
<reference evidence="3" key="1">
    <citation type="submission" date="2016-07" db="EMBL/GenBank/DDBJ databases">
        <title>Disparate Historic Effective Population Sizes Predicted by Modern Levels of Genome Diversity for the Scaled Quail (Callipepla squamata) and the Northern Bobwhite (Colinus virginianus): Inferences from First and Second Generation Draft Genome Assemblies for Sympatric New World Quail.</title>
        <authorList>
            <person name="Oldeschulte D.L."/>
            <person name="Halley Y.A."/>
            <person name="Bhattarai E.K."/>
            <person name="Brashear W.A."/>
            <person name="Hill J."/>
            <person name="Metz R.P."/>
            <person name="Johnson C.D."/>
            <person name="Rollins D."/>
            <person name="Peterson M.J."/>
            <person name="Bickhart D.M."/>
            <person name="Decker J.E."/>
            <person name="Seabury C.M."/>
        </authorList>
    </citation>
    <scope>NUCLEOTIDE SEQUENCE [LARGE SCALE GENOMIC DNA]</scope>
    <source>
        <strain evidence="3">Texas</strain>
        <tissue evidence="3">Leg muscle</tissue>
    </source>
</reference>
<accession>A0A226MZ07</accession>
<dbReference type="Pfam" id="PF14763">
    <property type="entry name" value="HPS3_C"/>
    <property type="match status" value="2"/>
</dbReference>
<dbReference type="STRING" id="9009.A0A226MZ07"/>
<evidence type="ECO:0000313" key="4">
    <source>
        <dbReference type="Proteomes" id="UP000198323"/>
    </source>
</evidence>
<gene>
    <name evidence="3" type="ORF">ASZ78_002155</name>
</gene>
<dbReference type="GO" id="GO:0005737">
    <property type="term" value="C:cytoplasm"/>
    <property type="evidence" value="ECO:0007669"/>
    <property type="project" value="TreeGrafter"/>
</dbReference>
<dbReference type="InterPro" id="IPR029438">
    <property type="entry name" value="HPS3_C"/>
</dbReference>
<sequence length="320" mass="36224">MVGRKMEESYTETLKEQVSVVEMALSDPPLCISCCPVNGVLVGCKNKLVMFCLKYLVINQNLTVLDFECSLILHIGNFIPDEVAFYAGHIAITTELDVLILKLDLVQRDADRGAQCTYQISTTEKPVDGGSFVTANKETENDRKLLNLLLFFFASCWISLLCWEGSRTDFYLPVLREVRAGSSHSTIQGHYKELEDKVIQIFYLADPVQLPHIICSFCMWYVCPLTAVKYLRTVEDIMPSVVLMLTKAFMALKMGNLMMYECEMNSHKEVRFSLLLLAETLSVVATELELRDFLGHLPEGGTAAFFLPYLLHCSQRKPLM</sequence>
<dbReference type="Proteomes" id="UP000198323">
    <property type="component" value="Unassembled WGS sequence"/>
</dbReference>
<evidence type="ECO:0000259" key="1">
    <source>
        <dbReference type="Pfam" id="PF14761"/>
    </source>
</evidence>
<evidence type="ECO:0000259" key="2">
    <source>
        <dbReference type="Pfam" id="PF14763"/>
    </source>
</evidence>
<dbReference type="PANTHER" id="PTHR28633">
    <property type="entry name" value="HERMANSKY-PUDLAK SYNDROME 3 PROTEIN"/>
    <property type="match status" value="1"/>
</dbReference>
<dbReference type="InterPro" id="IPR017216">
    <property type="entry name" value="HPS3"/>
</dbReference>
<dbReference type="AlphaFoldDB" id="A0A226MZ07"/>
<dbReference type="Pfam" id="PF14761">
    <property type="entry name" value="HPS3_N"/>
    <property type="match status" value="1"/>
</dbReference>
<protein>
    <submittedName>
        <fullName evidence="3">Uncharacterized protein</fullName>
    </submittedName>
</protein>
<evidence type="ECO:0000313" key="3">
    <source>
        <dbReference type="EMBL" id="OXB60524.1"/>
    </source>
</evidence>
<feature type="domain" description="BLOC-2 complex member HPS3 C-terminal" evidence="2">
    <location>
        <begin position="192"/>
        <end position="271"/>
    </location>
</feature>
<dbReference type="OrthoDB" id="10255480at2759"/>